<dbReference type="AlphaFoldDB" id="D1YV32"/>
<accession>D1YV32</accession>
<dbReference type="GO" id="GO:0031177">
    <property type="term" value="F:phosphopantetheine binding"/>
    <property type="evidence" value="ECO:0007669"/>
    <property type="project" value="InterPro"/>
</dbReference>
<keyword evidence="6" id="KW-0067">ATP-binding</keyword>
<dbReference type="FunFam" id="1.10.1200.10:FF:000005">
    <property type="entry name" value="Nonribosomal peptide synthetase 1"/>
    <property type="match status" value="1"/>
</dbReference>
<dbReference type="GeneID" id="8680366"/>
<dbReference type="Gene3D" id="3.30.300.30">
    <property type="match status" value="1"/>
</dbReference>
<dbReference type="KEGG" id="mpd:MCP_0232"/>
<gene>
    <name evidence="8" type="ordered locus">MCP_0232</name>
</gene>
<dbReference type="SUPFAM" id="SSF47336">
    <property type="entry name" value="ACP-like"/>
    <property type="match status" value="1"/>
</dbReference>
<dbReference type="InterPro" id="IPR042099">
    <property type="entry name" value="ANL_N_sf"/>
</dbReference>
<keyword evidence="9" id="KW-1185">Reference proteome</keyword>
<proteinExistence type="inferred from homology"/>
<evidence type="ECO:0000256" key="2">
    <source>
        <dbReference type="ARBA" id="ARBA00022450"/>
    </source>
</evidence>
<keyword evidence="4" id="KW-0436">Ligase</keyword>
<evidence type="ECO:0000256" key="3">
    <source>
        <dbReference type="ARBA" id="ARBA00022553"/>
    </source>
</evidence>
<evidence type="ECO:0000256" key="5">
    <source>
        <dbReference type="ARBA" id="ARBA00022741"/>
    </source>
</evidence>
<dbReference type="STRING" id="304371.MCP_0232"/>
<dbReference type="GO" id="GO:0005524">
    <property type="term" value="F:ATP binding"/>
    <property type="evidence" value="ECO:0007669"/>
    <property type="project" value="UniProtKB-KW"/>
</dbReference>
<comment type="similarity">
    <text evidence="1">Belongs to the ATP-dependent AMP-binding enzyme family.</text>
</comment>
<dbReference type="InterPro" id="IPR000873">
    <property type="entry name" value="AMP-dep_synth/lig_dom"/>
</dbReference>
<dbReference type="Pfam" id="PF00550">
    <property type="entry name" value="PP-binding"/>
    <property type="match status" value="1"/>
</dbReference>
<dbReference type="InterPro" id="IPR025110">
    <property type="entry name" value="AMP-bd_C"/>
</dbReference>
<dbReference type="PATRIC" id="fig|304371.9.peg.239"/>
<dbReference type="EMBL" id="AP011532">
    <property type="protein sequence ID" value="BAI60304.1"/>
    <property type="molecule type" value="Genomic_DNA"/>
</dbReference>
<dbReference type="InterPro" id="IPR020845">
    <property type="entry name" value="AMP-binding_CS"/>
</dbReference>
<dbReference type="SUPFAM" id="SSF56801">
    <property type="entry name" value="Acetyl-CoA synthetase-like"/>
    <property type="match status" value="1"/>
</dbReference>
<dbReference type="GO" id="GO:0006631">
    <property type="term" value="P:fatty acid metabolic process"/>
    <property type="evidence" value="ECO:0007669"/>
    <property type="project" value="TreeGrafter"/>
</dbReference>
<dbReference type="PANTHER" id="PTHR43201">
    <property type="entry name" value="ACYL-COA SYNTHETASE"/>
    <property type="match status" value="1"/>
</dbReference>
<dbReference type="RefSeq" id="WP_012898984.1">
    <property type="nucleotide sequence ID" value="NC_013665.1"/>
</dbReference>
<evidence type="ECO:0000313" key="9">
    <source>
        <dbReference type="Proteomes" id="UP000001882"/>
    </source>
</evidence>
<dbReference type="Gene3D" id="1.10.1200.10">
    <property type="entry name" value="ACP-like"/>
    <property type="match status" value="1"/>
</dbReference>
<dbReference type="CDD" id="cd05926">
    <property type="entry name" value="FACL_fum10p_like"/>
    <property type="match status" value="1"/>
</dbReference>
<dbReference type="InterPro" id="IPR045851">
    <property type="entry name" value="AMP-bd_C_sf"/>
</dbReference>
<dbReference type="OrthoDB" id="35688at2157"/>
<evidence type="ECO:0000256" key="4">
    <source>
        <dbReference type="ARBA" id="ARBA00022598"/>
    </source>
</evidence>
<keyword evidence="3" id="KW-0597">Phosphoprotein</keyword>
<dbReference type="InParanoid" id="D1YV32"/>
<dbReference type="Pfam" id="PF13193">
    <property type="entry name" value="AMP-binding_C"/>
    <property type="match status" value="1"/>
</dbReference>
<dbReference type="InterPro" id="IPR036736">
    <property type="entry name" value="ACP-like_sf"/>
</dbReference>
<dbReference type="PROSITE" id="PS50075">
    <property type="entry name" value="CARRIER"/>
    <property type="match status" value="1"/>
</dbReference>
<dbReference type="PANTHER" id="PTHR43201:SF5">
    <property type="entry name" value="MEDIUM-CHAIN ACYL-COA LIGASE ACSF2, MITOCHONDRIAL"/>
    <property type="match status" value="1"/>
</dbReference>
<evidence type="ECO:0000313" key="8">
    <source>
        <dbReference type="EMBL" id="BAI60304.1"/>
    </source>
</evidence>
<dbReference type="GO" id="GO:0031956">
    <property type="term" value="F:medium-chain fatty acid-CoA ligase activity"/>
    <property type="evidence" value="ECO:0007669"/>
    <property type="project" value="TreeGrafter"/>
</dbReference>
<dbReference type="eggNOG" id="arCOG00856">
    <property type="taxonomic scope" value="Archaea"/>
</dbReference>
<reference evidence="8 9" key="1">
    <citation type="journal article" date="2007" name="Appl. Environ. Microbiol.">
        <title>Isolation of key methanogens for global methane emission from rice paddy fields: a novel isolate affiliated with the clone cluster rice cluster I.</title>
        <authorList>
            <person name="Sakai S."/>
            <person name="Imachi H."/>
            <person name="Sekiguchi Y."/>
            <person name="Ohashi A."/>
            <person name="Harada H."/>
            <person name="Kamagata Y."/>
        </authorList>
    </citation>
    <scope>NUCLEOTIDE SEQUENCE [LARGE SCALE GENOMIC DNA]</scope>
    <source>
        <strain evidence="9">DSM 17711 / JCM 13418 / NBRC 101707 / SANAE</strain>
    </source>
</reference>
<dbReference type="PROSITE" id="PS00455">
    <property type="entry name" value="AMP_BINDING"/>
    <property type="match status" value="1"/>
</dbReference>
<dbReference type="Pfam" id="PF00501">
    <property type="entry name" value="AMP-binding"/>
    <property type="match status" value="1"/>
</dbReference>
<protein>
    <submittedName>
        <fullName evidence="8">Acyl-CoA synthetase</fullName>
    </submittedName>
</protein>
<dbReference type="InterPro" id="IPR009081">
    <property type="entry name" value="PP-bd_ACP"/>
</dbReference>
<reference evidence="8 9" key="2">
    <citation type="journal article" date="2008" name="Int. J. Syst. Evol. Microbiol.">
        <title>Methanocella paludicola gen. nov., sp. nov., a methane-producing archaeon, the first isolate of the lineage 'Rice Cluster I', and proposal of the new archaeal order Methanocellales ord. nov.</title>
        <authorList>
            <person name="Sakai S."/>
            <person name="Imachi H."/>
            <person name="Hanada S."/>
            <person name="Ohashi A."/>
            <person name="Harada H."/>
            <person name="Kamagata Y."/>
        </authorList>
    </citation>
    <scope>NUCLEOTIDE SEQUENCE [LARGE SCALE GENOMIC DNA]</scope>
    <source>
        <strain evidence="9">DSM 17711 / JCM 13418 / NBRC 101707 / SANAE</strain>
    </source>
</reference>
<dbReference type="InterPro" id="IPR020806">
    <property type="entry name" value="PKS_PP-bd"/>
</dbReference>
<reference evidence="9" key="3">
    <citation type="journal article" date="2011" name="PLoS ONE">
        <title>Genome sequence of a mesophilic hydrogenotrophic methanogen Methanocella paludicola, the first cultivated representative of the order Methanocellales.</title>
        <authorList>
            <person name="Sakai S."/>
            <person name="Takaki Y."/>
            <person name="Shimamura S."/>
            <person name="Sekine M."/>
            <person name="Tajima T."/>
            <person name="Kosugi H."/>
            <person name="Ichikawa N."/>
            <person name="Tasumi E."/>
            <person name="Hiraki A.T."/>
            <person name="Shimizu A."/>
            <person name="Kato Y."/>
            <person name="Nishiko R."/>
            <person name="Mori K."/>
            <person name="Fujita N."/>
            <person name="Imachi H."/>
            <person name="Takai K."/>
        </authorList>
    </citation>
    <scope>NUCLEOTIDE SEQUENCE [LARGE SCALE GENOMIC DNA]</scope>
    <source>
        <strain evidence="9">DSM 17711 / JCM 13418 / NBRC 101707 / SANAE</strain>
    </source>
</reference>
<dbReference type="Proteomes" id="UP000001882">
    <property type="component" value="Chromosome"/>
</dbReference>
<feature type="domain" description="Carrier" evidence="7">
    <location>
        <begin position="504"/>
        <end position="579"/>
    </location>
</feature>
<keyword evidence="5" id="KW-0547">Nucleotide-binding</keyword>
<sequence>MAELTCIHELLHGGQDGRSHAIEAPGRAPITYDQLRMHISGIAGALYGMGYRRNDRIAVVLPNGPDMAIAFLSVASGFTCAPLNPLYSRPELEFYLSSLGAKALITNGEPSPAEEAARGMNIPVISLKSLYEAKPLGASQEFSEPEDTALVLHTSGTTSKPKRVPLTQANICASACNIADSLRLGPGDRCLNVMPLFHIHGLIGALLSSVAAGATTVCAQGFVAPEFMGWLRDLKPTWYTAVPTIHQKVLEMAKSDPGKYDSLRFIRSASSALPVPIMRSLEERFGVPVIEAYGMTEASHQIAVNPLPPLSRKPGSVGLPWGTEAAILDGAGNMLTAGEAGEVAIRGPGVTAGYENNPDANAAAFHDGWLRTGDNGYIDANGYLHLLGRLKEIINRGGEKVSPFEVEEALLAHPAVKEAAVFPVPGGPLGEEVGAAVVSSDGVTAEALKEFLIPRMAYFKVPSRIVIVESLPKGPTGKVQRIGMARRLGVSVERVADQAPVKTAPMTRTEAELARIWSEVLRRGDIGALDNFLELGGDSLLATQVMSRIRRSFDVDVPIVRIIESENLSGLGRTIDRLKGERPNG</sequence>
<evidence type="ECO:0000256" key="6">
    <source>
        <dbReference type="ARBA" id="ARBA00022840"/>
    </source>
</evidence>
<dbReference type="InterPro" id="IPR045310">
    <property type="entry name" value="Pcs60-like"/>
</dbReference>
<evidence type="ECO:0000256" key="1">
    <source>
        <dbReference type="ARBA" id="ARBA00006432"/>
    </source>
</evidence>
<dbReference type="SMART" id="SM00823">
    <property type="entry name" value="PKS_PP"/>
    <property type="match status" value="1"/>
</dbReference>
<dbReference type="Gene3D" id="3.40.50.12780">
    <property type="entry name" value="N-terminal domain of ligase-like"/>
    <property type="match status" value="1"/>
</dbReference>
<evidence type="ECO:0000259" key="7">
    <source>
        <dbReference type="PROSITE" id="PS50075"/>
    </source>
</evidence>
<name>D1YV32_METPS</name>
<keyword evidence="2" id="KW-0596">Phosphopantetheine</keyword>
<organism evidence="8 9">
    <name type="scientific">Methanocella paludicola (strain DSM 17711 / JCM 13418 / NBRC 101707 / SANAE)</name>
    <dbReference type="NCBI Taxonomy" id="304371"/>
    <lineage>
        <taxon>Archaea</taxon>
        <taxon>Methanobacteriati</taxon>
        <taxon>Methanobacteriota</taxon>
        <taxon>Stenosarchaea group</taxon>
        <taxon>Methanomicrobia</taxon>
        <taxon>Methanocellales</taxon>
        <taxon>Methanocellaceae</taxon>
        <taxon>Methanocella</taxon>
    </lineage>
</organism>